<keyword evidence="4 6" id="KW-0255">Endonuclease</keyword>
<keyword evidence="3 6" id="KW-0479">Metal-binding</keyword>
<evidence type="ECO:0000256" key="5">
    <source>
        <dbReference type="ARBA" id="ARBA00022801"/>
    </source>
</evidence>
<dbReference type="EC" id="3.1.26.4" evidence="7"/>
<dbReference type="GO" id="GO:0006298">
    <property type="term" value="P:mismatch repair"/>
    <property type="evidence" value="ECO:0007669"/>
    <property type="project" value="TreeGrafter"/>
</dbReference>
<evidence type="ECO:0000313" key="10">
    <source>
        <dbReference type="Proteomes" id="UP000028828"/>
    </source>
</evidence>
<dbReference type="GO" id="GO:0004523">
    <property type="term" value="F:RNA-DNA hybrid ribonuclease activity"/>
    <property type="evidence" value="ECO:0007669"/>
    <property type="project" value="UniProtKB-UniRule"/>
</dbReference>
<evidence type="ECO:0000256" key="2">
    <source>
        <dbReference type="ARBA" id="ARBA00022722"/>
    </source>
</evidence>
<gene>
    <name evidence="9" type="ORF">TGP89_281510A</name>
</gene>
<feature type="binding site" evidence="6">
    <location>
        <position position="28"/>
    </location>
    <ligand>
        <name>a divalent metal cation</name>
        <dbReference type="ChEBI" id="CHEBI:60240"/>
    </ligand>
</feature>
<dbReference type="GO" id="GO:0003723">
    <property type="term" value="F:RNA binding"/>
    <property type="evidence" value="ECO:0007669"/>
    <property type="project" value="UniProtKB-UniRule"/>
</dbReference>
<dbReference type="VEuPathDB" id="ToxoDB:TGP89_281510A"/>
<dbReference type="GO" id="GO:0032299">
    <property type="term" value="C:ribonuclease H2 complex"/>
    <property type="evidence" value="ECO:0007669"/>
    <property type="project" value="TreeGrafter"/>
</dbReference>
<keyword evidence="2 6" id="KW-0540">Nuclease</keyword>
<evidence type="ECO:0000256" key="3">
    <source>
        <dbReference type="ARBA" id="ARBA00022723"/>
    </source>
</evidence>
<comment type="catalytic activity">
    <reaction evidence="1 6 7">
        <text>Endonucleolytic cleavage to 5'-phosphomonoester.</text>
        <dbReference type="EC" id="3.1.26.4"/>
    </reaction>
</comment>
<dbReference type="Gene3D" id="3.30.420.10">
    <property type="entry name" value="Ribonuclease H-like superfamily/Ribonuclease H"/>
    <property type="match status" value="1"/>
</dbReference>
<dbReference type="PROSITE" id="PS51975">
    <property type="entry name" value="RNASE_H_2"/>
    <property type="match status" value="1"/>
</dbReference>
<dbReference type="EMBL" id="AEYI02002343">
    <property type="protein sequence ID" value="KFG28563.1"/>
    <property type="molecule type" value="Genomic_DNA"/>
</dbReference>
<dbReference type="InterPro" id="IPR036397">
    <property type="entry name" value="RNaseH_sf"/>
</dbReference>
<dbReference type="Pfam" id="PF01351">
    <property type="entry name" value="RNase_HII"/>
    <property type="match status" value="2"/>
</dbReference>
<proteinExistence type="inferred from homology"/>
<name>A0A086J8U5_TOXGO</name>
<dbReference type="PANTHER" id="PTHR10954">
    <property type="entry name" value="RIBONUCLEASE H2 SUBUNIT A"/>
    <property type="match status" value="1"/>
</dbReference>
<feature type="binding site" evidence="6">
    <location>
        <position position="151"/>
    </location>
    <ligand>
        <name>a divalent metal cation</name>
        <dbReference type="ChEBI" id="CHEBI:60240"/>
    </ligand>
</feature>
<organism evidence="9 10">
    <name type="scientific">Toxoplasma gondii p89</name>
    <dbReference type="NCBI Taxonomy" id="943119"/>
    <lineage>
        <taxon>Eukaryota</taxon>
        <taxon>Sar</taxon>
        <taxon>Alveolata</taxon>
        <taxon>Apicomplexa</taxon>
        <taxon>Conoidasida</taxon>
        <taxon>Coccidia</taxon>
        <taxon>Eucoccidiorida</taxon>
        <taxon>Eimeriorina</taxon>
        <taxon>Sarcocystidae</taxon>
        <taxon>Toxoplasma</taxon>
    </lineage>
</organism>
<reference evidence="9 10" key="1">
    <citation type="submission" date="2014-03" db="EMBL/GenBank/DDBJ databases">
        <authorList>
            <person name="Sibley D."/>
            <person name="Venepally P."/>
            <person name="Karamycheva S."/>
            <person name="Hadjithomas M."/>
            <person name="Khan A."/>
            <person name="Brunk B."/>
            <person name="Roos D."/>
            <person name="Caler E."/>
            <person name="Lorenzi H."/>
        </authorList>
    </citation>
    <scope>NUCLEOTIDE SEQUENCE [LARGE SCALE GENOMIC DNA]</scope>
    <source>
        <strain evidence="10">p89</strain>
    </source>
</reference>
<evidence type="ECO:0000313" key="9">
    <source>
        <dbReference type="EMBL" id="KFG28563.1"/>
    </source>
</evidence>
<keyword evidence="5 6" id="KW-0378">Hydrolase</keyword>
<dbReference type="GO" id="GO:0043137">
    <property type="term" value="P:DNA replication, removal of RNA primer"/>
    <property type="evidence" value="ECO:0007669"/>
    <property type="project" value="TreeGrafter"/>
</dbReference>
<dbReference type="InterPro" id="IPR024567">
    <property type="entry name" value="RNase_HII/HIII_dom"/>
</dbReference>
<dbReference type="SUPFAM" id="SSF53098">
    <property type="entry name" value="Ribonuclease H-like"/>
    <property type="match status" value="1"/>
</dbReference>
<comment type="caution">
    <text evidence="9">The sequence shown here is derived from an EMBL/GenBank/DDBJ whole genome shotgun (WGS) entry which is preliminary data.</text>
</comment>
<evidence type="ECO:0000259" key="8">
    <source>
        <dbReference type="PROSITE" id="PS51975"/>
    </source>
</evidence>
<accession>A0A086J8U5</accession>
<feature type="binding site" evidence="6">
    <location>
        <position position="27"/>
    </location>
    <ligand>
        <name>a divalent metal cation</name>
        <dbReference type="ChEBI" id="CHEBI:60240"/>
    </ligand>
</feature>
<dbReference type="InterPro" id="IPR001352">
    <property type="entry name" value="RNase_HII/HIII"/>
</dbReference>
<dbReference type="PANTHER" id="PTHR10954:SF7">
    <property type="entry name" value="RIBONUCLEASE H2 SUBUNIT A"/>
    <property type="match status" value="1"/>
</dbReference>
<feature type="domain" description="RNase H type-2" evidence="8">
    <location>
        <begin position="21"/>
        <end position="215"/>
    </location>
</feature>
<dbReference type="GO" id="GO:0046872">
    <property type="term" value="F:metal ion binding"/>
    <property type="evidence" value="ECO:0007669"/>
    <property type="project" value="UniProtKB-KW"/>
</dbReference>
<comment type="cofactor">
    <cofactor evidence="6">
        <name>Mn(2+)</name>
        <dbReference type="ChEBI" id="CHEBI:29035"/>
    </cofactor>
    <cofactor evidence="6">
        <name>Mg(2+)</name>
        <dbReference type="ChEBI" id="CHEBI:18420"/>
    </cofactor>
    <text evidence="6">Manganese or magnesium. Binds 1 divalent metal ion per monomer in the absence of substrate. May bind a second metal ion after substrate binding.</text>
</comment>
<evidence type="ECO:0000256" key="6">
    <source>
        <dbReference type="PROSITE-ProRule" id="PRU01319"/>
    </source>
</evidence>
<dbReference type="AlphaFoldDB" id="A0A086J8U5"/>
<comment type="function">
    <text evidence="7">Endonuclease that specifically degrades the RNA of RNA-DNA hybrids.</text>
</comment>
<evidence type="ECO:0000256" key="4">
    <source>
        <dbReference type="ARBA" id="ARBA00022759"/>
    </source>
</evidence>
<comment type="similarity">
    <text evidence="7">Belongs to the RNase HII family.</text>
</comment>
<dbReference type="Proteomes" id="UP000028828">
    <property type="component" value="Unassembled WGS sequence"/>
</dbReference>
<evidence type="ECO:0000256" key="7">
    <source>
        <dbReference type="RuleBase" id="RU003515"/>
    </source>
</evidence>
<evidence type="ECO:0000256" key="1">
    <source>
        <dbReference type="ARBA" id="ARBA00000077"/>
    </source>
</evidence>
<protein>
    <recommendedName>
        <fullName evidence="7">Ribonuclease</fullName>
        <ecNumber evidence="7">3.1.26.4</ecNumber>
    </recommendedName>
</protein>
<sequence>MESVLLQPIISSNFHKCGGKPVRLGIDEAGRGCVLGAMVYACFFCAAEDEKKELKALNVDVWKPALFLNVSSVFADSKKLKEWEREEAFEAIQAKRDLFGWSIHAIRSEEISAKMLRKKKYSLNEISHDTAISLILRTVKSGVNVTEVFVDTVGNANAYQAKLKAHFPSIKIKASNQICCLFLSLSSPLARSQHRRRLSAFSAASRACLDCTRDA</sequence>
<dbReference type="InterPro" id="IPR012337">
    <property type="entry name" value="RNaseH-like_sf"/>
</dbReference>